<dbReference type="OrthoDB" id="417797at2759"/>
<evidence type="ECO:0000313" key="2">
    <source>
        <dbReference type="EMBL" id="KAF3441830.1"/>
    </source>
</evidence>
<sequence>MEKYFGNAYRGDPGVPHADADRFVNIWIGSAAFSVLTWFNPYMWQLSNQFNWHDKAMLFEQYHWKKALKKGQPYKFKWNEYMDKEHREAYYFNWPNVKIAPRVLDALAYQGLDHLLVRKMLHKPPAFTINAEDGTSRHALTNLPITASSHLSSTKPGNWVRDFGSKSLSLALSGVITFGFSLAVAAKVGVNKPELLPKQFSPVIDVAGFLSDGQEKRLTQEIADIEKDTGFKLRVLAQNYPETPGLAIKDFWQVDDRTIVFVADPTFGNILNFNVGASVDLDIPRSFWSRLAGKYGNIFYWKEKGEDSSIEAAVMAISNCLREPVGPNNCSEKFVF</sequence>
<dbReference type="Proteomes" id="UP000796880">
    <property type="component" value="Unassembled WGS sequence"/>
</dbReference>
<evidence type="ECO:0000259" key="1">
    <source>
        <dbReference type="Pfam" id="PF04536"/>
    </source>
</evidence>
<dbReference type="Pfam" id="PF04536">
    <property type="entry name" value="TPM_phosphatase"/>
    <property type="match status" value="1"/>
</dbReference>
<accession>A0A8K0E2B6</accession>
<name>A0A8K0E2B6_9ROSA</name>
<organism evidence="2 3">
    <name type="scientific">Rhamnella rubrinervis</name>
    <dbReference type="NCBI Taxonomy" id="2594499"/>
    <lineage>
        <taxon>Eukaryota</taxon>
        <taxon>Viridiplantae</taxon>
        <taxon>Streptophyta</taxon>
        <taxon>Embryophyta</taxon>
        <taxon>Tracheophyta</taxon>
        <taxon>Spermatophyta</taxon>
        <taxon>Magnoliopsida</taxon>
        <taxon>eudicotyledons</taxon>
        <taxon>Gunneridae</taxon>
        <taxon>Pentapetalae</taxon>
        <taxon>rosids</taxon>
        <taxon>fabids</taxon>
        <taxon>Rosales</taxon>
        <taxon>Rhamnaceae</taxon>
        <taxon>rhamnoid group</taxon>
        <taxon>Rhamneae</taxon>
        <taxon>Rhamnella</taxon>
    </lineage>
</organism>
<dbReference type="PANTHER" id="PTHR35514:SF1">
    <property type="entry name" value="THYLAKOID LUMENAL 15.0 KDA PROTEIN 2, CHLOROPLASTIC"/>
    <property type="match status" value="1"/>
</dbReference>
<feature type="domain" description="TPM" evidence="1">
    <location>
        <begin position="203"/>
        <end position="295"/>
    </location>
</feature>
<evidence type="ECO:0000313" key="3">
    <source>
        <dbReference type="Proteomes" id="UP000796880"/>
    </source>
</evidence>
<dbReference type="EMBL" id="VOIH02000007">
    <property type="protein sequence ID" value="KAF3441830.1"/>
    <property type="molecule type" value="Genomic_DNA"/>
</dbReference>
<keyword evidence="3" id="KW-1185">Reference proteome</keyword>
<reference evidence="2" key="1">
    <citation type="submission" date="2020-03" db="EMBL/GenBank/DDBJ databases">
        <title>A high-quality chromosome-level genome assembly of a woody plant with both climbing and erect habits, Rhamnella rubrinervis.</title>
        <authorList>
            <person name="Lu Z."/>
            <person name="Yang Y."/>
            <person name="Zhu X."/>
            <person name="Sun Y."/>
        </authorList>
    </citation>
    <scope>NUCLEOTIDE SEQUENCE</scope>
    <source>
        <strain evidence="2">BYM</strain>
        <tissue evidence="2">Leaf</tissue>
    </source>
</reference>
<proteinExistence type="predicted"/>
<dbReference type="PANTHER" id="PTHR35514">
    <property type="entry name" value="THYLAKOID LUMENAL 15.0 KDA PROTEIN 2, CHLOROPLASTIC"/>
    <property type="match status" value="1"/>
</dbReference>
<protein>
    <recommendedName>
        <fullName evidence="1">TPM domain-containing protein</fullName>
    </recommendedName>
</protein>
<comment type="caution">
    <text evidence="2">The sequence shown here is derived from an EMBL/GenBank/DDBJ whole genome shotgun (WGS) entry which is preliminary data.</text>
</comment>
<gene>
    <name evidence="2" type="ORF">FNV43_RR15745</name>
</gene>
<dbReference type="InterPro" id="IPR007621">
    <property type="entry name" value="TPM_dom"/>
</dbReference>
<dbReference type="AlphaFoldDB" id="A0A8K0E2B6"/>